<dbReference type="Proteomes" id="UP000295632">
    <property type="component" value="Unassembled WGS sequence"/>
</dbReference>
<feature type="domain" description="NodB homology" evidence="1">
    <location>
        <begin position="62"/>
        <end position="244"/>
    </location>
</feature>
<dbReference type="EMBL" id="SNYJ01000025">
    <property type="protein sequence ID" value="TDQ34231.1"/>
    <property type="molecule type" value="Genomic_DNA"/>
</dbReference>
<dbReference type="InterPro" id="IPR002509">
    <property type="entry name" value="NODB_dom"/>
</dbReference>
<proteinExistence type="predicted"/>
<protein>
    <submittedName>
        <fullName evidence="2">Peptidoglycan/xylan/chitin deacetylase (PgdA/CDA1 family)</fullName>
    </submittedName>
</protein>
<dbReference type="Pfam" id="PF01522">
    <property type="entry name" value="Polysacc_deac_1"/>
    <property type="match status" value="1"/>
</dbReference>
<reference evidence="2 3" key="1">
    <citation type="submission" date="2019-03" db="EMBL/GenBank/DDBJ databases">
        <title>Genomic Encyclopedia of Type Strains, Phase IV (KMG-IV): sequencing the most valuable type-strain genomes for metagenomic binning, comparative biology and taxonomic classification.</title>
        <authorList>
            <person name="Goeker M."/>
        </authorList>
    </citation>
    <scope>NUCLEOTIDE SEQUENCE [LARGE SCALE GENOMIC DNA]</scope>
    <source>
        <strain evidence="2 3">DSM 28697</strain>
    </source>
</reference>
<comment type="caution">
    <text evidence="2">The sequence shown here is derived from an EMBL/GenBank/DDBJ whole genome shotgun (WGS) entry which is preliminary data.</text>
</comment>
<dbReference type="PROSITE" id="PS51677">
    <property type="entry name" value="NODB"/>
    <property type="match status" value="1"/>
</dbReference>
<dbReference type="RefSeq" id="WP_133582180.1">
    <property type="nucleotide sequence ID" value="NZ_SNYJ01000025.1"/>
</dbReference>
<evidence type="ECO:0000313" key="2">
    <source>
        <dbReference type="EMBL" id="TDQ34231.1"/>
    </source>
</evidence>
<dbReference type="GO" id="GO:0005975">
    <property type="term" value="P:carbohydrate metabolic process"/>
    <property type="evidence" value="ECO:0007669"/>
    <property type="project" value="InterPro"/>
</dbReference>
<dbReference type="InterPro" id="IPR011330">
    <property type="entry name" value="Glyco_hydro/deAcase_b/a-brl"/>
</dbReference>
<dbReference type="OrthoDB" id="9812065at2"/>
<dbReference type="PANTHER" id="PTHR10587">
    <property type="entry name" value="GLYCOSYL TRANSFERASE-RELATED"/>
    <property type="match status" value="1"/>
</dbReference>
<dbReference type="CDD" id="cd10917">
    <property type="entry name" value="CE4_NodB_like_6s_7s"/>
    <property type="match status" value="1"/>
</dbReference>
<dbReference type="GO" id="GO:0016810">
    <property type="term" value="F:hydrolase activity, acting on carbon-nitrogen (but not peptide) bonds"/>
    <property type="evidence" value="ECO:0007669"/>
    <property type="project" value="InterPro"/>
</dbReference>
<dbReference type="InterPro" id="IPR050248">
    <property type="entry name" value="Polysacc_deacetylase_ArnD"/>
</dbReference>
<keyword evidence="3" id="KW-1185">Reference proteome</keyword>
<gene>
    <name evidence="2" type="ORF">EV213_12535</name>
</gene>
<evidence type="ECO:0000313" key="3">
    <source>
        <dbReference type="Proteomes" id="UP000295632"/>
    </source>
</evidence>
<evidence type="ECO:0000259" key="1">
    <source>
        <dbReference type="PROSITE" id="PS51677"/>
    </source>
</evidence>
<organism evidence="2 3">
    <name type="scientific">Aureibacillus halotolerans</name>
    <dbReference type="NCBI Taxonomy" id="1508390"/>
    <lineage>
        <taxon>Bacteria</taxon>
        <taxon>Bacillati</taxon>
        <taxon>Bacillota</taxon>
        <taxon>Bacilli</taxon>
        <taxon>Bacillales</taxon>
        <taxon>Bacillaceae</taxon>
        <taxon>Aureibacillus</taxon>
    </lineage>
</organism>
<dbReference type="AlphaFoldDB" id="A0A4R6TPX6"/>
<name>A0A4R6TPX6_9BACI</name>
<accession>A0A4R6TPX6</accession>
<dbReference type="Gene3D" id="3.20.20.370">
    <property type="entry name" value="Glycoside hydrolase/deacetylase"/>
    <property type="match status" value="1"/>
</dbReference>
<sequence length="257" mass="29094">MNCHDLCTKRKTHQKGQRFFSLSLIRRLSLLCVIFCLSMPSQIRSQEAPIVYFAQKNEPIKNHIALTFDDGPDPRYTPHLLDILKEAGVHATFFVIGSNAQEHPDLIKRMVSEGHTVGNHTFSHPNISRLSYDQLINEMEATDNIIFQLTGQKPLFMRPPFGLLPPSHVAMLQSVNKKVILWSVDTEDWRGIPAGDILHKVRDGIRPGAIVLMHDGGSRKQDLSQTPVAVKKLIDEYSSSFEFITVDQLLSLPAYRK</sequence>
<dbReference type="SUPFAM" id="SSF88713">
    <property type="entry name" value="Glycoside hydrolase/deacetylase"/>
    <property type="match status" value="1"/>
</dbReference>